<comment type="caution">
    <text evidence="11">The sequence shown here is derived from an EMBL/GenBank/DDBJ whole genome shotgun (WGS) entry which is preliminary data.</text>
</comment>
<keyword evidence="12" id="KW-1185">Reference proteome</keyword>
<evidence type="ECO:0000313" key="11">
    <source>
        <dbReference type="EMBL" id="MDO7874963.1"/>
    </source>
</evidence>
<evidence type="ECO:0000256" key="5">
    <source>
        <dbReference type="ARBA" id="ARBA00022741"/>
    </source>
</evidence>
<dbReference type="SUPFAM" id="SSF50952">
    <property type="entry name" value="Soluble quinoprotein glucose dehydrogenase"/>
    <property type="match status" value="1"/>
</dbReference>
<dbReference type="InterPro" id="IPR011712">
    <property type="entry name" value="Sig_transdc_His_kin_sub3_dim/P"/>
</dbReference>
<dbReference type="CDD" id="cd16917">
    <property type="entry name" value="HATPase_UhpB-NarQ-NarX-like"/>
    <property type="match status" value="1"/>
</dbReference>
<dbReference type="EMBL" id="JAUQSY010000005">
    <property type="protein sequence ID" value="MDO7874963.1"/>
    <property type="molecule type" value="Genomic_DNA"/>
</dbReference>
<accession>A0ABT9BEM0</accession>
<proteinExistence type="predicted"/>
<comment type="catalytic activity">
    <reaction evidence="1">
        <text>ATP + protein L-histidine = ADP + protein N-phospho-L-histidine.</text>
        <dbReference type="EC" id="2.7.13.3"/>
    </reaction>
</comment>
<keyword evidence="4" id="KW-0808">Transferase</keyword>
<keyword evidence="9" id="KW-0732">Signal</keyword>
<dbReference type="InterPro" id="IPR011041">
    <property type="entry name" value="Quinoprot_gluc/sorb_DH_b-prop"/>
</dbReference>
<gene>
    <name evidence="11" type="ORF">Q5H93_09505</name>
</gene>
<dbReference type="PANTHER" id="PTHR24421:SF10">
    <property type="entry name" value="NITRATE_NITRITE SENSOR PROTEIN NARQ"/>
    <property type="match status" value="1"/>
</dbReference>
<dbReference type="Gene3D" id="2.60.40.10">
    <property type="entry name" value="Immunoglobulins"/>
    <property type="match status" value="1"/>
</dbReference>
<dbReference type="Gene3D" id="3.30.565.10">
    <property type="entry name" value="Histidine kinase-like ATPase, C-terminal domain"/>
    <property type="match status" value="1"/>
</dbReference>
<evidence type="ECO:0000256" key="1">
    <source>
        <dbReference type="ARBA" id="ARBA00000085"/>
    </source>
</evidence>
<feature type="domain" description="Signal transduction histidine kinase subgroup 3 dimerisation and phosphoacceptor" evidence="10">
    <location>
        <begin position="808"/>
        <end position="864"/>
    </location>
</feature>
<feature type="signal peptide" evidence="9">
    <location>
        <begin position="1"/>
        <end position="21"/>
    </location>
</feature>
<dbReference type="GO" id="GO:0016301">
    <property type="term" value="F:kinase activity"/>
    <property type="evidence" value="ECO:0007669"/>
    <property type="project" value="UniProtKB-KW"/>
</dbReference>
<keyword evidence="5" id="KW-0547">Nucleotide-binding</keyword>
<evidence type="ECO:0000256" key="9">
    <source>
        <dbReference type="SAM" id="SignalP"/>
    </source>
</evidence>
<evidence type="ECO:0000256" key="4">
    <source>
        <dbReference type="ARBA" id="ARBA00022679"/>
    </source>
</evidence>
<evidence type="ECO:0000256" key="6">
    <source>
        <dbReference type="ARBA" id="ARBA00022777"/>
    </source>
</evidence>
<evidence type="ECO:0000259" key="10">
    <source>
        <dbReference type="Pfam" id="PF07730"/>
    </source>
</evidence>
<dbReference type="Gene3D" id="1.20.5.1930">
    <property type="match status" value="1"/>
</dbReference>
<dbReference type="SUPFAM" id="SSF55874">
    <property type="entry name" value="ATPase domain of HSP90 chaperone/DNA topoisomerase II/histidine kinase"/>
    <property type="match status" value="1"/>
</dbReference>
<name>A0ABT9BEM0_9BACT</name>
<evidence type="ECO:0000256" key="8">
    <source>
        <dbReference type="ARBA" id="ARBA00023012"/>
    </source>
</evidence>
<dbReference type="SUPFAM" id="SSF63829">
    <property type="entry name" value="Calcium-dependent phosphotriesterase"/>
    <property type="match status" value="2"/>
</dbReference>
<protein>
    <recommendedName>
        <fullName evidence="2">histidine kinase</fullName>
        <ecNumber evidence="2">2.7.13.3</ecNumber>
    </recommendedName>
</protein>
<keyword evidence="6 11" id="KW-0418">Kinase</keyword>
<dbReference type="InterPro" id="IPR036890">
    <property type="entry name" value="HATPase_C_sf"/>
</dbReference>
<dbReference type="PANTHER" id="PTHR24421">
    <property type="entry name" value="NITRATE/NITRITE SENSOR PROTEIN NARX-RELATED"/>
    <property type="match status" value="1"/>
</dbReference>
<evidence type="ECO:0000256" key="7">
    <source>
        <dbReference type="ARBA" id="ARBA00022840"/>
    </source>
</evidence>
<organism evidence="11 12">
    <name type="scientific">Hymenobacter aranciens</name>
    <dbReference type="NCBI Taxonomy" id="3063996"/>
    <lineage>
        <taxon>Bacteria</taxon>
        <taxon>Pseudomonadati</taxon>
        <taxon>Bacteroidota</taxon>
        <taxon>Cytophagia</taxon>
        <taxon>Cytophagales</taxon>
        <taxon>Hymenobacteraceae</taxon>
        <taxon>Hymenobacter</taxon>
    </lineage>
</organism>
<dbReference type="InterPro" id="IPR050482">
    <property type="entry name" value="Sensor_HK_TwoCompSys"/>
</dbReference>
<dbReference type="RefSeq" id="WP_305006276.1">
    <property type="nucleotide sequence ID" value="NZ_JAUQSY010000005.1"/>
</dbReference>
<evidence type="ECO:0000256" key="3">
    <source>
        <dbReference type="ARBA" id="ARBA00022553"/>
    </source>
</evidence>
<sequence length="999" mass="108545">MKARGLVLWLLVLLTPVFSVAAPVAAGGWLPDAVLGSLMLRTLVQTPDGLIWVGTDDGVYRYDGTQLISINALRRTGGPLPTVPCNNLLPLPDGQLWLGTDAGLYCFGTDGQLRPLPLPVPNNSSRSIGALALSPDSRRVWVEQDHVGLRAYTLAGQPAGQLLPLQQSSNNVWPAPDGSLWAVTAQDVRRFSATGQLVGLWLQRGRTNLQPVYDPVGRPWLLSTSAAYRAGPQGQLIEGSRWGSAAQEESPEVLRRPDGPTVLAREQVQQLEWTTGPDPRPRLRFALPLPPWPTAGWSGHLRADRAGHWWVFDTGTRGCWHREATPAFIQALPGPGGKPYSVRSSVRLPDGRLLVSSYVSGLLTQARDSPLAPLRRWNNATLPDGNAPILMGIVPAPLGPEGDWLAVGAYPFLRFNPVTGRIREMIAADQTQASVGILCLVRDATTGRIWAGTRIGLYWYDPAIQTFRPFKVPGLGSPMAGRTVEAVCPDGRGQLWLATPEGVEHLNVATGQRTSYGPTAPDSRRVAVDGARCLYLAPDGRLWVGTRAHGLALILPTGAARLALTPGQGLPNPSVATITPSPDGALWLGTYQGLVRYLPSSGQLAVFTTAHGLASDECNACAAYVDPQDGSLLIGGVAGLQRIYPDQMPGRTAAPPQLLLTSYTALSASAEASRTHYLLPHDQLPALQLAPNMPLVDLHLALSNVLDPTRARYAYRVRGWLADRWLGLGTTPQLRLQGLPPGSYTVEIRGETSQGVPTTNVLRLPLTVTAEWWNRPLTWVLAAVLAVLGVYWWQRGRLRQLQRENELRARLAANLHDEVGSLLTRVTMQAELLREFQQGPAPRLATLVEDSRAAASTVRDIIWSVDADADNLAALVDRIRDHLDATSRATGRVLLFDDRDLPTLLDLPLPPVVRQHTYLIFKEALTNALKYSRPGSDIEVALRYANELELSVTNEGEATVNSRAGQGMRNMRHRAQLMRAELTAGPVSDGWQVQLRVPA</sequence>
<dbReference type="Pfam" id="PF07730">
    <property type="entry name" value="HisKA_3"/>
    <property type="match status" value="1"/>
</dbReference>
<dbReference type="Proteomes" id="UP001176429">
    <property type="component" value="Unassembled WGS sequence"/>
</dbReference>
<reference evidence="11" key="1">
    <citation type="submission" date="2023-07" db="EMBL/GenBank/DDBJ databases">
        <authorList>
            <person name="Kim M.K."/>
        </authorList>
    </citation>
    <scope>NUCLEOTIDE SEQUENCE</scope>
    <source>
        <strain evidence="11">ASUV-10-1</strain>
    </source>
</reference>
<keyword evidence="3" id="KW-0597">Phosphoprotein</keyword>
<feature type="chain" id="PRO_5046234511" description="histidine kinase" evidence="9">
    <location>
        <begin position="22"/>
        <end position="999"/>
    </location>
</feature>
<keyword evidence="8" id="KW-0902">Two-component regulatory system</keyword>
<dbReference type="Gene3D" id="2.130.10.10">
    <property type="entry name" value="YVTN repeat-like/Quinoprotein amine dehydrogenase"/>
    <property type="match status" value="2"/>
</dbReference>
<evidence type="ECO:0000313" key="12">
    <source>
        <dbReference type="Proteomes" id="UP001176429"/>
    </source>
</evidence>
<evidence type="ECO:0000256" key="2">
    <source>
        <dbReference type="ARBA" id="ARBA00012438"/>
    </source>
</evidence>
<dbReference type="InterPro" id="IPR015943">
    <property type="entry name" value="WD40/YVTN_repeat-like_dom_sf"/>
</dbReference>
<dbReference type="EC" id="2.7.13.3" evidence="2"/>
<keyword evidence="7" id="KW-0067">ATP-binding</keyword>
<dbReference type="InterPro" id="IPR013783">
    <property type="entry name" value="Ig-like_fold"/>
</dbReference>